<keyword evidence="1" id="KW-0378">Hydrolase</keyword>
<dbReference type="InterPro" id="IPR029058">
    <property type="entry name" value="AB_hydrolase_fold"/>
</dbReference>
<dbReference type="AlphaFoldDB" id="A0A834L287"/>
<sequence length="366" mass="42049">MCWMENLMCMLVTLVLLFMGLLYVFCIVCQWIMGWPDKPGYMKYLEAANPRRIYRLTIATLDLLNYLKYIRLYYQLTSWYSNKENLKHFQKGLVFGRRRNKLDLYFPPKSEDTPTPLVVFVYGGAWSSGSRSIYCLLARQMANELNATVVCPDYSIYPKGNVVAMVQDVADCLIWAQENGPRFNFDKDKVVLVGHSAGAHLCALTTLFLADGREELLIESEKQELITRSIRGVIGLSGVYDIMDHYQHEKTRGIEFVSAMHNAMTGVENFPLYSPTCVVKTLSQEKLDRLPRFALLHGINDVVVPFESSSKLSEILASRSVKASLHLLPDVSHTDIATDLMLSNRRLYQRIYRIIKQEFRTFMETC</sequence>
<evidence type="ECO:0000313" key="5">
    <source>
        <dbReference type="Proteomes" id="UP000646548"/>
    </source>
</evidence>
<keyword evidence="2" id="KW-0472">Membrane</keyword>
<dbReference type="Proteomes" id="UP000646548">
    <property type="component" value="Unassembled WGS sequence"/>
</dbReference>
<dbReference type="InterPro" id="IPR049492">
    <property type="entry name" value="BD-FAE-like_dom"/>
</dbReference>
<evidence type="ECO:0000259" key="3">
    <source>
        <dbReference type="Pfam" id="PF20434"/>
    </source>
</evidence>
<dbReference type="SUPFAM" id="SSF53474">
    <property type="entry name" value="alpha/beta-Hydrolases"/>
    <property type="match status" value="1"/>
</dbReference>
<feature type="transmembrane region" description="Helical" evidence="2">
    <location>
        <begin position="7"/>
        <end position="33"/>
    </location>
</feature>
<evidence type="ECO:0000256" key="1">
    <source>
        <dbReference type="ARBA" id="ARBA00022801"/>
    </source>
</evidence>
<dbReference type="PANTHER" id="PTHR48081:SF33">
    <property type="entry name" value="KYNURENINE FORMAMIDASE"/>
    <property type="match status" value="1"/>
</dbReference>
<keyword evidence="2" id="KW-0812">Transmembrane</keyword>
<dbReference type="Pfam" id="PF20434">
    <property type="entry name" value="BD-FAE"/>
    <property type="match status" value="1"/>
</dbReference>
<gene>
    <name evidence="4" type="ORF">FQA47_001652</name>
</gene>
<name>A0A834L287_ORYME</name>
<keyword evidence="2" id="KW-1133">Transmembrane helix</keyword>
<dbReference type="PANTHER" id="PTHR48081">
    <property type="entry name" value="AB HYDROLASE SUPERFAMILY PROTEIN C4A8.06C"/>
    <property type="match status" value="1"/>
</dbReference>
<comment type="caution">
    <text evidence="4">The sequence shown here is derived from an EMBL/GenBank/DDBJ whole genome shotgun (WGS) entry which is preliminary data.</text>
</comment>
<dbReference type="EMBL" id="WKFB01000009">
    <property type="protein sequence ID" value="KAF6739285.1"/>
    <property type="molecule type" value="Genomic_DNA"/>
</dbReference>
<evidence type="ECO:0000313" key="4">
    <source>
        <dbReference type="EMBL" id="KAF6739285.1"/>
    </source>
</evidence>
<organism evidence="4 5">
    <name type="scientific">Oryzias melastigma</name>
    <name type="common">Marine medaka</name>
    <dbReference type="NCBI Taxonomy" id="30732"/>
    <lineage>
        <taxon>Eukaryota</taxon>
        <taxon>Metazoa</taxon>
        <taxon>Chordata</taxon>
        <taxon>Craniata</taxon>
        <taxon>Vertebrata</taxon>
        <taxon>Euteleostomi</taxon>
        <taxon>Actinopterygii</taxon>
        <taxon>Neopterygii</taxon>
        <taxon>Teleostei</taxon>
        <taxon>Neoteleostei</taxon>
        <taxon>Acanthomorphata</taxon>
        <taxon>Ovalentaria</taxon>
        <taxon>Atherinomorphae</taxon>
        <taxon>Beloniformes</taxon>
        <taxon>Adrianichthyidae</taxon>
        <taxon>Oryziinae</taxon>
        <taxon>Oryzias</taxon>
    </lineage>
</organism>
<feature type="domain" description="BD-FAE-like" evidence="3">
    <location>
        <begin position="102"/>
        <end position="316"/>
    </location>
</feature>
<dbReference type="InterPro" id="IPR050300">
    <property type="entry name" value="GDXG_lipolytic_enzyme"/>
</dbReference>
<evidence type="ECO:0000256" key="2">
    <source>
        <dbReference type="SAM" id="Phobius"/>
    </source>
</evidence>
<accession>A0A834L287</accession>
<dbReference type="GO" id="GO:0004061">
    <property type="term" value="F:arylformamidase activity"/>
    <property type="evidence" value="ECO:0007669"/>
    <property type="project" value="TreeGrafter"/>
</dbReference>
<dbReference type="Gene3D" id="3.40.50.1820">
    <property type="entry name" value="alpha/beta hydrolase"/>
    <property type="match status" value="1"/>
</dbReference>
<proteinExistence type="predicted"/>
<reference evidence="4" key="1">
    <citation type="journal article" name="BMC Genomics">
        <title>Long-read sequencing and de novo genome assembly of marine medaka (Oryzias melastigma).</title>
        <authorList>
            <person name="Liang P."/>
            <person name="Saqib H.S.A."/>
            <person name="Ni X."/>
            <person name="Shen Y."/>
        </authorList>
    </citation>
    <scope>NUCLEOTIDE SEQUENCE</scope>
    <source>
        <strain evidence="4">Bigg-433</strain>
    </source>
</reference>
<protein>
    <submittedName>
        <fullName evidence="4">Putative isoprenylcysteine alpha-carbonyl methylesterase ICME</fullName>
    </submittedName>
</protein>